<dbReference type="AlphaFoldDB" id="A0A921ZPP4"/>
<evidence type="ECO:0000256" key="4">
    <source>
        <dbReference type="ARBA" id="ARBA00009567"/>
    </source>
</evidence>
<protein>
    <recommendedName>
        <fullName evidence="5">Elongator complex protein 5</fullName>
    </recommendedName>
</protein>
<dbReference type="Proteomes" id="UP000791440">
    <property type="component" value="Unassembled WGS sequence"/>
</dbReference>
<dbReference type="GO" id="GO:0033588">
    <property type="term" value="C:elongator holoenzyme complex"/>
    <property type="evidence" value="ECO:0007669"/>
    <property type="project" value="InterPro"/>
</dbReference>
<gene>
    <name evidence="9" type="ORF">O3G_MSEX012643</name>
</gene>
<dbReference type="Pfam" id="PF10483">
    <property type="entry name" value="Elong_Iki1"/>
    <property type="match status" value="1"/>
</dbReference>
<dbReference type="PANTHER" id="PTHR15641">
    <property type="entry name" value="ELONGATOR COMPLEX PROTEIN 5"/>
    <property type="match status" value="1"/>
</dbReference>
<dbReference type="GO" id="GO:0000049">
    <property type="term" value="F:tRNA binding"/>
    <property type="evidence" value="ECO:0007669"/>
    <property type="project" value="TreeGrafter"/>
</dbReference>
<sequence>MTLFKLRSAPFVLIEDDINKNTVPLILELVQNTSGVINLFAYEQPITAWRNVFNPSELNCYKEFNPEMFSKYTHSKCTVIIDSINQMSLCLGWNECLKSLKRLQDNKDVEKLIVILHKDCLSHASKLRFQLNHIAKAIVSYDDKIAHKVWVQIKKNSKIIRTEELLSYDSINKVLKSHPVIKEERKEAEPEKPSPGTLSTFKIEVEQTEKLQKYNLKLPYMSKINEGESKVFYEPDAVDDWDEEDPDDDLDI</sequence>
<reference evidence="9" key="2">
    <citation type="submission" date="2020-12" db="EMBL/GenBank/DDBJ databases">
        <authorList>
            <person name="Kanost M."/>
        </authorList>
    </citation>
    <scope>NUCLEOTIDE SEQUENCE</scope>
</reference>
<evidence type="ECO:0000256" key="6">
    <source>
        <dbReference type="ARBA" id="ARBA00022490"/>
    </source>
</evidence>
<dbReference type="GO" id="GO:0005634">
    <property type="term" value="C:nucleus"/>
    <property type="evidence" value="ECO:0007669"/>
    <property type="project" value="UniProtKB-SubCell"/>
</dbReference>
<comment type="subcellular location">
    <subcellularLocation>
        <location evidence="2">Cytoplasm</location>
    </subcellularLocation>
    <subcellularLocation>
        <location evidence="1">Nucleus</location>
    </subcellularLocation>
</comment>
<reference evidence="9" key="1">
    <citation type="journal article" date="2016" name="Insect Biochem. Mol. Biol.">
        <title>Multifaceted biological insights from a draft genome sequence of the tobacco hornworm moth, Manduca sexta.</title>
        <authorList>
            <person name="Kanost M.R."/>
            <person name="Arrese E.L."/>
            <person name="Cao X."/>
            <person name="Chen Y.R."/>
            <person name="Chellapilla S."/>
            <person name="Goldsmith M.R."/>
            <person name="Grosse-Wilde E."/>
            <person name="Heckel D.G."/>
            <person name="Herndon N."/>
            <person name="Jiang H."/>
            <person name="Papanicolaou A."/>
            <person name="Qu J."/>
            <person name="Soulages J.L."/>
            <person name="Vogel H."/>
            <person name="Walters J."/>
            <person name="Waterhouse R.M."/>
            <person name="Ahn S.J."/>
            <person name="Almeida F.C."/>
            <person name="An C."/>
            <person name="Aqrawi P."/>
            <person name="Bretschneider A."/>
            <person name="Bryant W.B."/>
            <person name="Bucks S."/>
            <person name="Chao H."/>
            <person name="Chevignon G."/>
            <person name="Christen J.M."/>
            <person name="Clarke D.F."/>
            <person name="Dittmer N.T."/>
            <person name="Ferguson L.C.F."/>
            <person name="Garavelou S."/>
            <person name="Gordon K.H.J."/>
            <person name="Gunaratna R.T."/>
            <person name="Han Y."/>
            <person name="Hauser F."/>
            <person name="He Y."/>
            <person name="Heidel-Fischer H."/>
            <person name="Hirsh A."/>
            <person name="Hu Y."/>
            <person name="Jiang H."/>
            <person name="Kalra D."/>
            <person name="Klinner C."/>
            <person name="Konig C."/>
            <person name="Kovar C."/>
            <person name="Kroll A.R."/>
            <person name="Kuwar S.S."/>
            <person name="Lee S.L."/>
            <person name="Lehman R."/>
            <person name="Li K."/>
            <person name="Li Z."/>
            <person name="Liang H."/>
            <person name="Lovelace S."/>
            <person name="Lu Z."/>
            <person name="Mansfield J.H."/>
            <person name="McCulloch K.J."/>
            <person name="Mathew T."/>
            <person name="Morton B."/>
            <person name="Muzny D.M."/>
            <person name="Neunemann D."/>
            <person name="Ongeri F."/>
            <person name="Pauchet Y."/>
            <person name="Pu L.L."/>
            <person name="Pyrousis I."/>
            <person name="Rao X.J."/>
            <person name="Redding A."/>
            <person name="Roesel C."/>
            <person name="Sanchez-Gracia A."/>
            <person name="Schaack S."/>
            <person name="Shukla A."/>
            <person name="Tetreau G."/>
            <person name="Wang Y."/>
            <person name="Xiong G.H."/>
            <person name="Traut W."/>
            <person name="Walsh T.K."/>
            <person name="Worley K.C."/>
            <person name="Wu D."/>
            <person name="Wu W."/>
            <person name="Wu Y.Q."/>
            <person name="Zhang X."/>
            <person name="Zou Z."/>
            <person name="Zucker H."/>
            <person name="Briscoe A.D."/>
            <person name="Burmester T."/>
            <person name="Clem R.J."/>
            <person name="Feyereisen R."/>
            <person name="Grimmelikhuijzen C.J.P."/>
            <person name="Hamodrakas S.J."/>
            <person name="Hansson B.S."/>
            <person name="Huguet E."/>
            <person name="Jermiin L.S."/>
            <person name="Lan Q."/>
            <person name="Lehman H.K."/>
            <person name="Lorenzen M."/>
            <person name="Merzendorfer H."/>
            <person name="Michalopoulos I."/>
            <person name="Morton D.B."/>
            <person name="Muthukrishnan S."/>
            <person name="Oakeshott J.G."/>
            <person name="Palmer W."/>
            <person name="Park Y."/>
            <person name="Passarelli A.L."/>
            <person name="Rozas J."/>
            <person name="Schwartz L.M."/>
            <person name="Smith W."/>
            <person name="Southgate A."/>
            <person name="Vilcinskas A."/>
            <person name="Vogt R."/>
            <person name="Wang P."/>
            <person name="Werren J."/>
            <person name="Yu X.Q."/>
            <person name="Zhou J.J."/>
            <person name="Brown S.J."/>
            <person name="Scherer S.E."/>
            <person name="Richards S."/>
            <person name="Blissard G.W."/>
        </authorList>
    </citation>
    <scope>NUCLEOTIDE SEQUENCE</scope>
</reference>
<evidence type="ECO:0000313" key="9">
    <source>
        <dbReference type="EMBL" id="KAG6461455.1"/>
    </source>
</evidence>
<dbReference type="InterPro" id="IPR027417">
    <property type="entry name" value="P-loop_NTPase"/>
</dbReference>
<comment type="caution">
    <text evidence="9">The sequence shown here is derived from an EMBL/GenBank/DDBJ whole genome shotgun (WGS) entry which is preliminary data.</text>
</comment>
<evidence type="ECO:0000256" key="1">
    <source>
        <dbReference type="ARBA" id="ARBA00004123"/>
    </source>
</evidence>
<dbReference type="EMBL" id="JH668746">
    <property type="protein sequence ID" value="KAG6461455.1"/>
    <property type="molecule type" value="Genomic_DNA"/>
</dbReference>
<evidence type="ECO:0000256" key="8">
    <source>
        <dbReference type="ARBA" id="ARBA00023242"/>
    </source>
</evidence>
<organism evidence="9 10">
    <name type="scientific">Manduca sexta</name>
    <name type="common">Tobacco hawkmoth</name>
    <name type="synonym">Tobacco hornworm</name>
    <dbReference type="NCBI Taxonomy" id="7130"/>
    <lineage>
        <taxon>Eukaryota</taxon>
        <taxon>Metazoa</taxon>
        <taxon>Ecdysozoa</taxon>
        <taxon>Arthropoda</taxon>
        <taxon>Hexapoda</taxon>
        <taxon>Insecta</taxon>
        <taxon>Pterygota</taxon>
        <taxon>Neoptera</taxon>
        <taxon>Endopterygota</taxon>
        <taxon>Lepidoptera</taxon>
        <taxon>Glossata</taxon>
        <taxon>Ditrysia</taxon>
        <taxon>Bombycoidea</taxon>
        <taxon>Sphingidae</taxon>
        <taxon>Sphinginae</taxon>
        <taxon>Sphingini</taxon>
        <taxon>Manduca</taxon>
    </lineage>
</organism>
<evidence type="ECO:0000256" key="3">
    <source>
        <dbReference type="ARBA" id="ARBA00005043"/>
    </source>
</evidence>
<name>A0A921ZPP4_MANSE</name>
<evidence type="ECO:0000313" key="10">
    <source>
        <dbReference type="Proteomes" id="UP000791440"/>
    </source>
</evidence>
<evidence type="ECO:0000256" key="7">
    <source>
        <dbReference type="ARBA" id="ARBA00022694"/>
    </source>
</evidence>
<keyword evidence="10" id="KW-1185">Reference proteome</keyword>
<keyword evidence="6" id="KW-0963">Cytoplasm</keyword>
<proteinExistence type="inferred from homology"/>
<dbReference type="InterPro" id="IPR019519">
    <property type="entry name" value="Elp5"/>
</dbReference>
<dbReference type="GO" id="GO:0005829">
    <property type="term" value="C:cytosol"/>
    <property type="evidence" value="ECO:0007669"/>
    <property type="project" value="TreeGrafter"/>
</dbReference>
<dbReference type="PANTHER" id="PTHR15641:SF1">
    <property type="entry name" value="ELONGATOR COMPLEX PROTEIN 5"/>
    <property type="match status" value="1"/>
</dbReference>
<keyword evidence="7" id="KW-0819">tRNA processing</keyword>
<evidence type="ECO:0000256" key="2">
    <source>
        <dbReference type="ARBA" id="ARBA00004496"/>
    </source>
</evidence>
<dbReference type="Gene3D" id="3.40.50.300">
    <property type="entry name" value="P-loop containing nucleotide triphosphate hydrolases"/>
    <property type="match status" value="1"/>
</dbReference>
<accession>A0A921ZPP4</accession>
<keyword evidence="8" id="KW-0539">Nucleus</keyword>
<comment type="pathway">
    <text evidence="3">tRNA modification; 5-methoxycarbonylmethyl-2-thiouridine-tRNA biosynthesis.</text>
</comment>
<dbReference type="GO" id="GO:0002098">
    <property type="term" value="P:tRNA wobble uridine modification"/>
    <property type="evidence" value="ECO:0007669"/>
    <property type="project" value="InterPro"/>
</dbReference>
<comment type="similarity">
    <text evidence="4">Belongs to the ELP5 family.</text>
</comment>
<evidence type="ECO:0000256" key="5">
    <source>
        <dbReference type="ARBA" id="ARBA00020264"/>
    </source>
</evidence>